<comment type="caution">
    <text evidence="1">The sequence shown here is derived from an EMBL/GenBank/DDBJ whole genome shotgun (WGS) entry which is preliminary data.</text>
</comment>
<dbReference type="Proteomes" id="UP000463051">
    <property type="component" value="Unassembled WGS sequence"/>
</dbReference>
<organism evidence="1 2">
    <name type="scientific">Paenibacillus monticola</name>
    <dbReference type="NCBI Taxonomy" id="2666075"/>
    <lineage>
        <taxon>Bacteria</taxon>
        <taxon>Bacillati</taxon>
        <taxon>Bacillota</taxon>
        <taxon>Bacilli</taxon>
        <taxon>Bacillales</taxon>
        <taxon>Paenibacillaceae</taxon>
        <taxon>Paenibacillus</taxon>
    </lineage>
</organism>
<dbReference type="EMBL" id="WJXB01000002">
    <property type="protein sequence ID" value="MRN52515.1"/>
    <property type="molecule type" value="Genomic_DNA"/>
</dbReference>
<evidence type="ECO:0000313" key="2">
    <source>
        <dbReference type="Proteomes" id="UP000463051"/>
    </source>
</evidence>
<name>A0A7X2H354_9BACL</name>
<sequence length="272" mass="30392">MIMINGVVCSSCSVIKDKPAKEDLALALSGVTGSDALSFEGAATLLREGKAVPETTLYYGGKVENHNKVSLYTLLPDKSPSLPAATSDIKELVKRPTVALSYYSKLEKKEGKWKLLSAAPSSGEDNPLPALNPLHQLEELEVMDKVVTEEMGAARGTRVLRIELTSAQARDQLSTDLEREMMDLRPVLKDQNPKTNEKDLKVNEALLTLWEKKNSELQKKLEQAEISAVYHVTVDTKRNLPKRLTWKRTVNYSGEKTDTETYVMEVDFYGYR</sequence>
<accession>A0A7X2H354</accession>
<dbReference type="RefSeq" id="WP_195724248.1">
    <property type="nucleotide sequence ID" value="NZ_WJXB01000002.1"/>
</dbReference>
<reference evidence="1 2" key="1">
    <citation type="submission" date="2019-11" db="EMBL/GenBank/DDBJ databases">
        <title>Paenibacillus monticola sp. nov., a novel PGPR strain isolated from mountain sample in China.</title>
        <authorList>
            <person name="Zhao Q."/>
            <person name="Li H.-P."/>
            <person name="Zhang J.-L."/>
        </authorList>
    </citation>
    <scope>NUCLEOTIDE SEQUENCE [LARGE SCALE GENOMIC DNA]</scope>
    <source>
        <strain evidence="1 2">LC-T2</strain>
    </source>
</reference>
<keyword evidence="2" id="KW-1185">Reference proteome</keyword>
<proteinExistence type="predicted"/>
<evidence type="ECO:0000313" key="1">
    <source>
        <dbReference type="EMBL" id="MRN52515.1"/>
    </source>
</evidence>
<protein>
    <submittedName>
        <fullName evidence="1">Uncharacterized protein</fullName>
    </submittedName>
</protein>
<gene>
    <name evidence="1" type="ORF">GJB61_05830</name>
</gene>
<dbReference type="AlphaFoldDB" id="A0A7X2H354"/>